<feature type="non-terminal residue" evidence="1">
    <location>
        <position position="28"/>
    </location>
</feature>
<dbReference type="AlphaFoldDB" id="A0A383ALT0"/>
<proteinExistence type="predicted"/>
<sequence>MQVYVSKGGQQYGPYTVEQLQHYLREGH</sequence>
<gene>
    <name evidence="1" type="ORF">METZ01_LOCUS461353</name>
</gene>
<dbReference type="EMBL" id="UINC01193070">
    <property type="protein sequence ID" value="SVE08499.1"/>
    <property type="molecule type" value="Genomic_DNA"/>
</dbReference>
<name>A0A383ALT0_9ZZZZ</name>
<evidence type="ECO:0000313" key="1">
    <source>
        <dbReference type="EMBL" id="SVE08499.1"/>
    </source>
</evidence>
<evidence type="ECO:0008006" key="2">
    <source>
        <dbReference type="Google" id="ProtNLM"/>
    </source>
</evidence>
<organism evidence="1">
    <name type="scientific">marine metagenome</name>
    <dbReference type="NCBI Taxonomy" id="408172"/>
    <lineage>
        <taxon>unclassified sequences</taxon>
        <taxon>metagenomes</taxon>
        <taxon>ecological metagenomes</taxon>
    </lineage>
</organism>
<reference evidence="1" key="1">
    <citation type="submission" date="2018-05" db="EMBL/GenBank/DDBJ databases">
        <authorList>
            <person name="Lanie J.A."/>
            <person name="Ng W.-L."/>
            <person name="Kazmierczak K.M."/>
            <person name="Andrzejewski T.M."/>
            <person name="Davidsen T.M."/>
            <person name="Wayne K.J."/>
            <person name="Tettelin H."/>
            <person name="Glass J.I."/>
            <person name="Rusch D."/>
            <person name="Podicherti R."/>
            <person name="Tsui H.-C.T."/>
            <person name="Winkler M.E."/>
        </authorList>
    </citation>
    <scope>NUCLEOTIDE SEQUENCE</scope>
</reference>
<protein>
    <recommendedName>
        <fullName evidence="2">GYF domain-containing protein</fullName>
    </recommendedName>
</protein>
<accession>A0A383ALT0</accession>